<feature type="chain" id="PRO_5038776578" description="Secreted protein" evidence="1">
    <location>
        <begin position="25"/>
        <end position="119"/>
    </location>
</feature>
<evidence type="ECO:0000256" key="1">
    <source>
        <dbReference type="SAM" id="SignalP"/>
    </source>
</evidence>
<organism evidence="2 3">
    <name type="scientific">Nonomuraea cavernae</name>
    <dbReference type="NCBI Taxonomy" id="2045107"/>
    <lineage>
        <taxon>Bacteria</taxon>
        <taxon>Bacillati</taxon>
        <taxon>Actinomycetota</taxon>
        <taxon>Actinomycetes</taxon>
        <taxon>Streptosporangiales</taxon>
        <taxon>Streptosporangiaceae</taxon>
        <taxon>Nonomuraea</taxon>
    </lineage>
</organism>
<reference evidence="2" key="2">
    <citation type="submission" date="2020-09" db="EMBL/GenBank/DDBJ databases">
        <authorList>
            <person name="Sun Q."/>
            <person name="Zhou Y."/>
        </authorList>
    </citation>
    <scope>NUCLEOTIDE SEQUENCE</scope>
    <source>
        <strain evidence="2">CGMCC 4.7368</strain>
    </source>
</reference>
<gene>
    <name evidence="2" type="ORF">GCM10012289_62130</name>
</gene>
<accession>A0A917Z9P2</accession>
<sequence length="119" mass="12155">MSKRSTIAVAIGTLAAALVGPGIAATATPASATAISHNQVSEVGSTPAAPLATCNYLVWPVQGINVHADKDRSSAILRHLLYGLNCGNSEGGAYASCGSSILWKSYGVGWLPTKCLTRV</sequence>
<evidence type="ECO:0008006" key="4">
    <source>
        <dbReference type="Google" id="ProtNLM"/>
    </source>
</evidence>
<keyword evidence="3" id="KW-1185">Reference proteome</keyword>
<feature type="signal peptide" evidence="1">
    <location>
        <begin position="1"/>
        <end position="24"/>
    </location>
</feature>
<comment type="caution">
    <text evidence="2">The sequence shown here is derived from an EMBL/GenBank/DDBJ whole genome shotgun (WGS) entry which is preliminary data.</text>
</comment>
<evidence type="ECO:0000313" key="2">
    <source>
        <dbReference type="EMBL" id="GGO78952.1"/>
    </source>
</evidence>
<proteinExistence type="predicted"/>
<protein>
    <recommendedName>
        <fullName evidence="4">Secreted protein</fullName>
    </recommendedName>
</protein>
<reference evidence="2" key="1">
    <citation type="journal article" date="2014" name="Int. J. Syst. Evol. Microbiol.">
        <title>Complete genome sequence of Corynebacterium casei LMG S-19264T (=DSM 44701T), isolated from a smear-ripened cheese.</title>
        <authorList>
            <consortium name="US DOE Joint Genome Institute (JGI-PGF)"/>
            <person name="Walter F."/>
            <person name="Albersmeier A."/>
            <person name="Kalinowski J."/>
            <person name="Ruckert C."/>
        </authorList>
    </citation>
    <scope>NUCLEOTIDE SEQUENCE</scope>
    <source>
        <strain evidence="2">CGMCC 4.7368</strain>
    </source>
</reference>
<dbReference type="AlphaFoldDB" id="A0A917Z9P2"/>
<keyword evidence="1" id="KW-0732">Signal</keyword>
<evidence type="ECO:0000313" key="3">
    <source>
        <dbReference type="Proteomes" id="UP000646523"/>
    </source>
</evidence>
<dbReference type="Proteomes" id="UP000646523">
    <property type="component" value="Unassembled WGS sequence"/>
</dbReference>
<dbReference type="EMBL" id="BMNH01000027">
    <property type="protein sequence ID" value="GGO78952.1"/>
    <property type="molecule type" value="Genomic_DNA"/>
</dbReference>
<name>A0A917Z9P2_9ACTN</name>